<comment type="domain">
    <text evidence="6">Has three domains with a flexible linker between the domains II and III and assumes an 'L' shape. Domain III is highly mobile and contacts RuvB.</text>
</comment>
<organism evidence="8 9">
    <name type="scientific">Candidatus Falkowbacteria bacterium CG10_big_fil_rev_8_21_14_0_10_37_18</name>
    <dbReference type="NCBI Taxonomy" id="1974562"/>
    <lineage>
        <taxon>Bacteria</taxon>
        <taxon>Candidatus Falkowiibacteriota</taxon>
    </lineage>
</organism>
<keyword evidence="4 6" id="KW-0233">DNA recombination</keyword>
<evidence type="ECO:0000313" key="9">
    <source>
        <dbReference type="Proteomes" id="UP000229972"/>
    </source>
</evidence>
<keyword evidence="5 6" id="KW-0234">DNA repair</keyword>
<dbReference type="SMART" id="SM00278">
    <property type="entry name" value="HhH1"/>
    <property type="match status" value="2"/>
</dbReference>
<dbReference type="Gene3D" id="1.10.150.20">
    <property type="entry name" value="5' to 3' exonuclease, C-terminal subdomain"/>
    <property type="match status" value="1"/>
</dbReference>
<evidence type="ECO:0000256" key="4">
    <source>
        <dbReference type="ARBA" id="ARBA00023172"/>
    </source>
</evidence>
<dbReference type="GO" id="GO:0005524">
    <property type="term" value="F:ATP binding"/>
    <property type="evidence" value="ECO:0007669"/>
    <property type="project" value="InterPro"/>
</dbReference>
<dbReference type="Pfam" id="PF14520">
    <property type="entry name" value="HHH_5"/>
    <property type="match status" value="1"/>
</dbReference>
<dbReference type="SUPFAM" id="SSF47781">
    <property type="entry name" value="RuvA domain 2-like"/>
    <property type="match status" value="1"/>
</dbReference>
<dbReference type="Pfam" id="PF01330">
    <property type="entry name" value="RuvA_N"/>
    <property type="match status" value="1"/>
</dbReference>
<evidence type="ECO:0000256" key="5">
    <source>
        <dbReference type="ARBA" id="ARBA00023204"/>
    </source>
</evidence>
<dbReference type="InterPro" id="IPR003583">
    <property type="entry name" value="Hlx-hairpin-Hlx_DNA-bd_motif"/>
</dbReference>
<dbReference type="InterPro" id="IPR000085">
    <property type="entry name" value="RuvA"/>
</dbReference>
<comment type="function">
    <text evidence="6">The RuvA-RuvB-RuvC complex processes Holliday junction (HJ) DNA during genetic recombination and DNA repair, while the RuvA-RuvB complex plays an important role in the rescue of blocked DNA replication forks via replication fork reversal (RFR). RuvA specifically binds to HJ cruciform DNA, conferring on it an open structure. The RuvB hexamer acts as an ATP-dependent pump, pulling dsDNA into and through the RuvAB complex. HJ branch migration allows RuvC to scan DNA until it finds its consensus sequence, where it cleaves and resolves the cruciform DNA.</text>
</comment>
<accession>A0A2H0V8P3</accession>
<dbReference type="SUPFAM" id="SSF46929">
    <property type="entry name" value="DNA helicase RuvA subunit, C-terminal domain"/>
    <property type="match status" value="1"/>
</dbReference>
<dbReference type="GO" id="GO:0006310">
    <property type="term" value="P:DNA recombination"/>
    <property type="evidence" value="ECO:0007669"/>
    <property type="project" value="UniProtKB-UniRule"/>
</dbReference>
<reference evidence="9" key="1">
    <citation type="submission" date="2017-09" db="EMBL/GenBank/DDBJ databases">
        <title>Depth-based differentiation of microbial function through sediment-hosted aquifers and enrichment of novel symbionts in the deep terrestrial subsurface.</title>
        <authorList>
            <person name="Probst A.J."/>
            <person name="Ladd B."/>
            <person name="Jarett J.K."/>
            <person name="Geller-Mcgrath D.E."/>
            <person name="Sieber C.M.K."/>
            <person name="Emerson J.B."/>
            <person name="Anantharaman K."/>
            <person name="Thomas B.C."/>
            <person name="Malmstrom R."/>
            <person name="Stieglmeier M."/>
            <person name="Klingl A."/>
            <person name="Woyke T."/>
            <person name="Ryan C.M."/>
            <person name="Banfield J.F."/>
        </authorList>
    </citation>
    <scope>NUCLEOTIDE SEQUENCE [LARGE SCALE GENOMIC DNA]</scope>
</reference>
<comment type="caution">
    <text evidence="8">The sequence shown here is derived from an EMBL/GenBank/DDBJ whole genome shotgun (WGS) entry which is preliminary data.</text>
</comment>
<dbReference type="Pfam" id="PF07499">
    <property type="entry name" value="RuvA_C"/>
    <property type="match status" value="1"/>
</dbReference>
<keyword evidence="3 6" id="KW-0238">DNA-binding</keyword>
<dbReference type="InterPro" id="IPR012340">
    <property type="entry name" value="NA-bd_OB-fold"/>
</dbReference>
<dbReference type="InterPro" id="IPR011114">
    <property type="entry name" value="RuvA_C"/>
</dbReference>
<dbReference type="GO" id="GO:0048476">
    <property type="term" value="C:Holliday junction resolvase complex"/>
    <property type="evidence" value="ECO:0007669"/>
    <property type="project" value="UniProtKB-UniRule"/>
</dbReference>
<dbReference type="InterPro" id="IPR013849">
    <property type="entry name" value="DNA_helicase_Holl-junc_RuvA_I"/>
</dbReference>
<evidence type="ECO:0000256" key="1">
    <source>
        <dbReference type="ARBA" id="ARBA00022490"/>
    </source>
</evidence>
<evidence type="ECO:0000256" key="3">
    <source>
        <dbReference type="ARBA" id="ARBA00023125"/>
    </source>
</evidence>
<protein>
    <recommendedName>
        <fullName evidence="6">Holliday junction branch migration complex subunit RuvA</fullName>
    </recommendedName>
</protein>
<comment type="caution">
    <text evidence="6">Lacks conserved residue(s) required for the propagation of feature annotation.</text>
</comment>
<dbReference type="Gene3D" id="2.40.50.140">
    <property type="entry name" value="Nucleic acid-binding proteins"/>
    <property type="match status" value="1"/>
</dbReference>
<dbReference type="GO" id="GO:0005737">
    <property type="term" value="C:cytoplasm"/>
    <property type="evidence" value="ECO:0007669"/>
    <property type="project" value="UniProtKB-SubCell"/>
</dbReference>
<evidence type="ECO:0000259" key="7">
    <source>
        <dbReference type="SMART" id="SM00278"/>
    </source>
</evidence>
<dbReference type="InterPro" id="IPR010994">
    <property type="entry name" value="RuvA_2-like"/>
</dbReference>
<dbReference type="NCBIfam" id="TIGR00084">
    <property type="entry name" value="ruvA"/>
    <property type="match status" value="1"/>
</dbReference>
<dbReference type="EMBL" id="PFAL01000018">
    <property type="protein sequence ID" value="PIR95487.1"/>
    <property type="molecule type" value="Genomic_DNA"/>
</dbReference>
<evidence type="ECO:0000256" key="6">
    <source>
        <dbReference type="HAMAP-Rule" id="MF_00031"/>
    </source>
</evidence>
<comment type="subunit">
    <text evidence="6">Homotetramer. Forms an RuvA(8)-RuvB(12)-Holliday junction (HJ) complex. HJ DNA is sandwiched between 2 RuvA tetramers; dsDNA enters through RuvA and exits via RuvB. An RuvB hexamer assembles on each DNA strand where it exits the tetramer. Each RuvB hexamer is contacted by two RuvA subunits (via domain III) on 2 adjacent RuvB subunits; this complex drives branch migration. In the full resolvosome a probable DNA-RuvA(4)-RuvB(12)-RuvC(2) complex forms which resolves the HJ.</text>
</comment>
<dbReference type="GO" id="GO:0006281">
    <property type="term" value="P:DNA repair"/>
    <property type="evidence" value="ECO:0007669"/>
    <property type="project" value="UniProtKB-UniRule"/>
</dbReference>
<feature type="region of interest" description="Domain III" evidence="6">
    <location>
        <begin position="150"/>
        <end position="193"/>
    </location>
</feature>
<comment type="subcellular location">
    <subcellularLocation>
        <location evidence="6">Cytoplasm</location>
    </subcellularLocation>
</comment>
<feature type="domain" description="Helix-hairpin-helix DNA-binding motif class 1" evidence="7">
    <location>
        <begin position="72"/>
        <end position="91"/>
    </location>
</feature>
<dbReference type="AlphaFoldDB" id="A0A2H0V8P3"/>
<evidence type="ECO:0000256" key="2">
    <source>
        <dbReference type="ARBA" id="ARBA00022763"/>
    </source>
</evidence>
<keyword evidence="2 6" id="KW-0227">DNA damage</keyword>
<feature type="domain" description="Helix-hairpin-helix DNA-binding motif class 1" evidence="7">
    <location>
        <begin position="107"/>
        <end position="126"/>
    </location>
</feature>
<comment type="similarity">
    <text evidence="6">Belongs to the RuvA family.</text>
</comment>
<proteinExistence type="inferred from homology"/>
<gene>
    <name evidence="6 8" type="primary">ruvA</name>
    <name evidence="8" type="ORF">COT93_02125</name>
</gene>
<keyword evidence="1 6" id="KW-0963">Cytoplasm</keyword>
<dbReference type="InterPro" id="IPR036267">
    <property type="entry name" value="RuvA_C_sf"/>
</dbReference>
<name>A0A2H0V8P3_9BACT</name>
<dbReference type="HAMAP" id="MF_00031">
    <property type="entry name" value="DNA_HJ_migration_RuvA"/>
    <property type="match status" value="1"/>
</dbReference>
<dbReference type="GO" id="GO:0009378">
    <property type="term" value="F:four-way junction helicase activity"/>
    <property type="evidence" value="ECO:0007669"/>
    <property type="project" value="InterPro"/>
</dbReference>
<dbReference type="GO" id="GO:0000400">
    <property type="term" value="F:four-way junction DNA binding"/>
    <property type="evidence" value="ECO:0007669"/>
    <property type="project" value="UniProtKB-UniRule"/>
</dbReference>
<dbReference type="Proteomes" id="UP000229972">
    <property type="component" value="Unassembled WGS sequence"/>
</dbReference>
<dbReference type="SUPFAM" id="SSF50249">
    <property type="entry name" value="Nucleic acid-binding proteins"/>
    <property type="match status" value="1"/>
</dbReference>
<dbReference type="Gene3D" id="1.10.8.10">
    <property type="entry name" value="DNA helicase RuvA subunit, C-terminal domain"/>
    <property type="match status" value="1"/>
</dbReference>
<sequence>MIVFLRGKVRDKGLNYAIIETGDIGYRVFAGENFLAELKIGTEAEVYTSHQIREDASDLYAFANKEDLELFELLLSVSGVGPKSALGVLSMATASDIKEAIIRGDANLLTKVSGIGKKTAERLVLELKNKVIRIGGVGISFETATLSGGDELDALISLGYTLSEARTALNAVGSEITDSGERVKAALKKIAKK</sequence>
<evidence type="ECO:0000313" key="8">
    <source>
        <dbReference type="EMBL" id="PIR95487.1"/>
    </source>
</evidence>
<dbReference type="GO" id="GO:0009379">
    <property type="term" value="C:Holliday junction helicase complex"/>
    <property type="evidence" value="ECO:0007669"/>
    <property type="project" value="InterPro"/>
</dbReference>